<gene>
    <name evidence="1" type="ORF">C8N29_102247</name>
</gene>
<protein>
    <submittedName>
        <fullName evidence="1">Uncharacterized protein</fullName>
    </submittedName>
</protein>
<organism evidence="1 2">
    <name type="scientific">Agitococcus lubricus</name>
    <dbReference type="NCBI Taxonomy" id="1077255"/>
    <lineage>
        <taxon>Bacteria</taxon>
        <taxon>Pseudomonadati</taxon>
        <taxon>Pseudomonadota</taxon>
        <taxon>Gammaproteobacteria</taxon>
        <taxon>Moraxellales</taxon>
        <taxon>Moraxellaceae</taxon>
        <taxon>Agitococcus</taxon>
    </lineage>
</organism>
<keyword evidence="2" id="KW-1185">Reference proteome</keyword>
<accession>A0A2T5J316</accession>
<reference evidence="1 2" key="1">
    <citation type="submission" date="2018-04" db="EMBL/GenBank/DDBJ databases">
        <title>Genomic Encyclopedia of Archaeal and Bacterial Type Strains, Phase II (KMG-II): from individual species to whole genera.</title>
        <authorList>
            <person name="Goeker M."/>
        </authorList>
    </citation>
    <scope>NUCLEOTIDE SEQUENCE [LARGE SCALE GENOMIC DNA]</scope>
    <source>
        <strain evidence="1 2">DSM 5822</strain>
    </source>
</reference>
<proteinExistence type="predicted"/>
<name>A0A2T5J316_9GAMM</name>
<comment type="caution">
    <text evidence="1">The sequence shown here is derived from an EMBL/GenBank/DDBJ whole genome shotgun (WGS) entry which is preliminary data.</text>
</comment>
<evidence type="ECO:0000313" key="1">
    <source>
        <dbReference type="EMBL" id="PTQ90847.1"/>
    </source>
</evidence>
<dbReference type="Proteomes" id="UP000244223">
    <property type="component" value="Unassembled WGS sequence"/>
</dbReference>
<evidence type="ECO:0000313" key="2">
    <source>
        <dbReference type="Proteomes" id="UP000244223"/>
    </source>
</evidence>
<sequence length="32" mass="3677">MQLLRDYVADLEQAVSQYFMILAEGDTPESWG</sequence>
<dbReference type="EMBL" id="QAON01000002">
    <property type="protein sequence ID" value="PTQ90847.1"/>
    <property type="molecule type" value="Genomic_DNA"/>
</dbReference>
<dbReference type="AlphaFoldDB" id="A0A2T5J316"/>